<dbReference type="OrthoDB" id="2395160at2759"/>
<dbReference type="EMBL" id="MVBO01000231">
    <property type="protein sequence ID" value="OZJ01829.1"/>
    <property type="molecule type" value="Genomic_DNA"/>
</dbReference>
<dbReference type="Gene3D" id="2.60.120.200">
    <property type="match status" value="1"/>
</dbReference>
<dbReference type="InterPro" id="IPR048958">
    <property type="entry name" value="Polysacc_lyase_14"/>
</dbReference>
<keyword evidence="4" id="KW-1185">Reference proteome</keyword>
<dbReference type="Pfam" id="PF21294">
    <property type="entry name" value="Polysacc_lyase_14"/>
    <property type="match status" value="1"/>
</dbReference>
<dbReference type="Proteomes" id="UP000242875">
    <property type="component" value="Unassembled WGS sequence"/>
</dbReference>
<protein>
    <recommendedName>
        <fullName evidence="2">Polysaccharide lyase 14 domain-containing protein</fullName>
    </recommendedName>
</protein>
<gene>
    <name evidence="3" type="ORF">BZG36_04784</name>
</gene>
<feature type="chain" id="PRO_5013397277" description="Polysaccharide lyase 14 domain-containing protein" evidence="1">
    <location>
        <begin position="17"/>
        <end position="330"/>
    </location>
</feature>
<evidence type="ECO:0000259" key="2">
    <source>
        <dbReference type="Pfam" id="PF21294"/>
    </source>
</evidence>
<evidence type="ECO:0000313" key="3">
    <source>
        <dbReference type="EMBL" id="OZJ01829.1"/>
    </source>
</evidence>
<evidence type="ECO:0000313" key="4">
    <source>
        <dbReference type="Proteomes" id="UP000242875"/>
    </source>
</evidence>
<sequence>MKGVMFALAWMAVVSADPLSSLAGQLNLSTQWNAQFPSGPISSSTTAAAQIAQNWGLPTRSFFGSTTNLAFVADPFSNSSGSTVLQVQYPQGSYNPGSVSSGAPSGGTEFYSSPFGNQTFNEALLTYSVGFAPNFPWVLGGKLPGLYGGDTKAGCSGGSQSTGSNCWSMRLMWRAGGAGEAYAYIPSDSSFCSQANVICNPDYGKSLARGSFTFTAGSWTQVQMHIKLNDPSQSNGILQVWANGNLAINMNNVKYHTTNMVLLNIFFFSTFFGGNTQDYATTSTTYTYYKDISMAVGPQVQPSNSGANHLTPGFQHLAILTLLVATWLGA</sequence>
<proteinExistence type="predicted"/>
<reference evidence="3 4" key="1">
    <citation type="journal article" date="2017" name="Mycologia">
        <title>Bifiguratus adelaidae, gen. et sp. nov., a new member of Mucoromycotina in endophytic and soil-dwelling habitats.</title>
        <authorList>
            <person name="Torres-Cruz T.J."/>
            <person name="Billingsley Tobias T.L."/>
            <person name="Almatruk M."/>
            <person name="Hesse C."/>
            <person name="Kuske C.R."/>
            <person name="Desiro A."/>
            <person name="Benucci G.M."/>
            <person name="Bonito G."/>
            <person name="Stajich J.E."/>
            <person name="Dunlap C."/>
            <person name="Arnold A.E."/>
            <person name="Porras-Alfaro A."/>
        </authorList>
    </citation>
    <scope>NUCLEOTIDE SEQUENCE [LARGE SCALE GENOMIC DNA]</scope>
    <source>
        <strain evidence="3 4">AZ0501</strain>
    </source>
</reference>
<organism evidence="3 4">
    <name type="scientific">Bifiguratus adelaidae</name>
    <dbReference type="NCBI Taxonomy" id="1938954"/>
    <lineage>
        <taxon>Eukaryota</taxon>
        <taxon>Fungi</taxon>
        <taxon>Fungi incertae sedis</taxon>
        <taxon>Mucoromycota</taxon>
        <taxon>Mucoromycotina</taxon>
        <taxon>Endogonomycetes</taxon>
        <taxon>Endogonales</taxon>
        <taxon>Endogonales incertae sedis</taxon>
        <taxon>Bifiguratus</taxon>
    </lineage>
</organism>
<evidence type="ECO:0000256" key="1">
    <source>
        <dbReference type="SAM" id="SignalP"/>
    </source>
</evidence>
<dbReference type="PANTHER" id="PTHR40124">
    <property type="match status" value="1"/>
</dbReference>
<name>A0A261XTZ6_9FUNG</name>
<comment type="caution">
    <text evidence="3">The sequence shown here is derived from an EMBL/GenBank/DDBJ whole genome shotgun (WGS) entry which is preliminary data.</text>
</comment>
<keyword evidence="1" id="KW-0732">Signal</keyword>
<dbReference type="PANTHER" id="PTHR40124:SF1">
    <property type="entry name" value="DISAGGREGATASE RELATED REPEAT PROTEIN"/>
    <property type="match status" value="1"/>
</dbReference>
<dbReference type="AlphaFoldDB" id="A0A261XTZ6"/>
<accession>A0A261XTZ6</accession>
<feature type="domain" description="Polysaccharide lyase 14" evidence="2">
    <location>
        <begin position="79"/>
        <end position="292"/>
    </location>
</feature>
<feature type="signal peptide" evidence="1">
    <location>
        <begin position="1"/>
        <end position="16"/>
    </location>
</feature>